<feature type="chain" id="PRO_5004907013" evidence="1">
    <location>
        <begin position="22"/>
        <end position="144"/>
    </location>
</feature>
<feature type="signal peptide" evidence="1">
    <location>
        <begin position="1"/>
        <end position="21"/>
    </location>
</feature>
<evidence type="ECO:0000313" key="3">
    <source>
        <dbReference type="Proteomes" id="UP000009168"/>
    </source>
</evidence>
<dbReference type="EMBL" id="GG662711">
    <property type="protein sequence ID" value="EWS74589.1"/>
    <property type="molecule type" value="Genomic_DNA"/>
</dbReference>
<organism evidence="2 3">
    <name type="scientific">Tetrahymena thermophila (strain SB210)</name>
    <dbReference type="NCBI Taxonomy" id="312017"/>
    <lineage>
        <taxon>Eukaryota</taxon>
        <taxon>Sar</taxon>
        <taxon>Alveolata</taxon>
        <taxon>Ciliophora</taxon>
        <taxon>Intramacronucleata</taxon>
        <taxon>Oligohymenophorea</taxon>
        <taxon>Hymenostomatida</taxon>
        <taxon>Tetrahymenina</taxon>
        <taxon>Tetrahymenidae</taxon>
        <taxon>Tetrahymena</taxon>
    </lineage>
</organism>
<proteinExistence type="predicted"/>
<dbReference type="SUPFAM" id="SSF50978">
    <property type="entry name" value="WD40 repeat-like"/>
    <property type="match status" value="1"/>
</dbReference>
<accession>W7XK46</accession>
<sequence>MFIQYFSVTLILSLLVSLVNSIVSSSYDFIFQQYHFPPYLLLQQSQIASITSNKDYTVVAFQKDGIKWIDNIKCIPIENAFVSLNGTIISAIAISQDSKFLFTSSDNRLSIYSVSTDNKFALTYLKQSAEQYGVYNHFRSHNQQ</sequence>
<protein>
    <submittedName>
        <fullName evidence="2">Transmembrane protein, putative</fullName>
    </submittedName>
</protein>
<gene>
    <name evidence="2" type="ORF">TTHERM_000675749</name>
</gene>
<evidence type="ECO:0000313" key="2">
    <source>
        <dbReference type="EMBL" id="EWS74589.1"/>
    </source>
</evidence>
<dbReference type="AlphaFoldDB" id="W7XK46"/>
<reference evidence="3" key="1">
    <citation type="journal article" date="2006" name="PLoS Biol.">
        <title>Macronuclear genome sequence of the ciliate Tetrahymena thermophila, a model eukaryote.</title>
        <authorList>
            <person name="Eisen J.A."/>
            <person name="Coyne R.S."/>
            <person name="Wu M."/>
            <person name="Wu D."/>
            <person name="Thiagarajan M."/>
            <person name="Wortman J.R."/>
            <person name="Badger J.H."/>
            <person name="Ren Q."/>
            <person name="Amedeo P."/>
            <person name="Jones K.M."/>
            <person name="Tallon L.J."/>
            <person name="Delcher A.L."/>
            <person name="Salzberg S.L."/>
            <person name="Silva J.C."/>
            <person name="Haas B.J."/>
            <person name="Majoros W.H."/>
            <person name="Farzad M."/>
            <person name="Carlton J.M."/>
            <person name="Smith R.K. Jr."/>
            <person name="Garg J."/>
            <person name="Pearlman R.E."/>
            <person name="Karrer K.M."/>
            <person name="Sun L."/>
            <person name="Manning G."/>
            <person name="Elde N.C."/>
            <person name="Turkewitz A.P."/>
            <person name="Asai D.J."/>
            <person name="Wilkes D.E."/>
            <person name="Wang Y."/>
            <person name="Cai H."/>
            <person name="Collins K."/>
            <person name="Stewart B.A."/>
            <person name="Lee S.R."/>
            <person name="Wilamowska K."/>
            <person name="Weinberg Z."/>
            <person name="Ruzzo W.L."/>
            <person name="Wloga D."/>
            <person name="Gaertig J."/>
            <person name="Frankel J."/>
            <person name="Tsao C.-C."/>
            <person name="Gorovsky M.A."/>
            <person name="Keeling P.J."/>
            <person name="Waller R.F."/>
            <person name="Patron N.J."/>
            <person name="Cherry J.M."/>
            <person name="Stover N.A."/>
            <person name="Krieger C.J."/>
            <person name="del Toro C."/>
            <person name="Ryder H.F."/>
            <person name="Williamson S.C."/>
            <person name="Barbeau R.A."/>
            <person name="Hamilton E.P."/>
            <person name="Orias E."/>
        </authorList>
    </citation>
    <scope>NUCLEOTIDE SEQUENCE [LARGE SCALE GENOMIC DNA]</scope>
    <source>
        <strain evidence="3">SB210</strain>
    </source>
</reference>
<keyword evidence="3" id="KW-1185">Reference proteome</keyword>
<keyword evidence="1" id="KW-0732">Signal</keyword>
<dbReference type="RefSeq" id="XP_012652890.1">
    <property type="nucleotide sequence ID" value="XM_012797436.1"/>
</dbReference>
<dbReference type="GeneID" id="24440146"/>
<dbReference type="InParanoid" id="W7XK46"/>
<dbReference type="InterPro" id="IPR036322">
    <property type="entry name" value="WD40_repeat_dom_sf"/>
</dbReference>
<evidence type="ECO:0000256" key="1">
    <source>
        <dbReference type="SAM" id="SignalP"/>
    </source>
</evidence>
<dbReference type="KEGG" id="tet:TTHERM_000675749"/>
<keyword evidence="2" id="KW-0812">Transmembrane</keyword>
<dbReference type="Proteomes" id="UP000009168">
    <property type="component" value="Unassembled WGS sequence"/>
</dbReference>
<name>W7XK46_TETTS</name>
<keyword evidence="2" id="KW-0472">Membrane</keyword>